<dbReference type="AlphaFoldDB" id="A0A2U1P6Z2"/>
<gene>
    <name evidence="1" type="ORF">CTI12_AA184490</name>
</gene>
<dbReference type="OrthoDB" id="4062651at2759"/>
<proteinExistence type="predicted"/>
<organism evidence="1 2">
    <name type="scientific">Artemisia annua</name>
    <name type="common">Sweet wormwood</name>
    <dbReference type="NCBI Taxonomy" id="35608"/>
    <lineage>
        <taxon>Eukaryota</taxon>
        <taxon>Viridiplantae</taxon>
        <taxon>Streptophyta</taxon>
        <taxon>Embryophyta</taxon>
        <taxon>Tracheophyta</taxon>
        <taxon>Spermatophyta</taxon>
        <taxon>Magnoliopsida</taxon>
        <taxon>eudicotyledons</taxon>
        <taxon>Gunneridae</taxon>
        <taxon>Pentapetalae</taxon>
        <taxon>asterids</taxon>
        <taxon>campanulids</taxon>
        <taxon>Asterales</taxon>
        <taxon>Asteraceae</taxon>
        <taxon>Asteroideae</taxon>
        <taxon>Anthemideae</taxon>
        <taxon>Artemisiinae</taxon>
        <taxon>Artemisia</taxon>
    </lineage>
</organism>
<dbReference type="Proteomes" id="UP000245207">
    <property type="component" value="Unassembled WGS sequence"/>
</dbReference>
<reference evidence="1 2" key="1">
    <citation type="journal article" date="2018" name="Mol. Plant">
        <title>The genome of Artemisia annua provides insight into the evolution of Asteraceae family and artemisinin biosynthesis.</title>
        <authorList>
            <person name="Shen Q."/>
            <person name="Zhang L."/>
            <person name="Liao Z."/>
            <person name="Wang S."/>
            <person name="Yan T."/>
            <person name="Shi P."/>
            <person name="Liu M."/>
            <person name="Fu X."/>
            <person name="Pan Q."/>
            <person name="Wang Y."/>
            <person name="Lv Z."/>
            <person name="Lu X."/>
            <person name="Zhang F."/>
            <person name="Jiang W."/>
            <person name="Ma Y."/>
            <person name="Chen M."/>
            <person name="Hao X."/>
            <person name="Li L."/>
            <person name="Tang Y."/>
            <person name="Lv G."/>
            <person name="Zhou Y."/>
            <person name="Sun X."/>
            <person name="Brodelius P.E."/>
            <person name="Rose J.K.C."/>
            <person name="Tang K."/>
        </authorList>
    </citation>
    <scope>NUCLEOTIDE SEQUENCE [LARGE SCALE GENOMIC DNA]</scope>
    <source>
        <strain evidence="2">cv. Huhao1</strain>
        <tissue evidence="1">Leaf</tissue>
    </source>
</reference>
<comment type="caution">
    <text evidence="1">The sequence shown here is derived from an EMBL/GenBank/DDBJ whole genome shotgun (WGS) entry which is preliminary data.</text>
</comment>
<sequence>MPAFGLSVLEESFLPMVPIMLYCSNGVTNILQPMMPKTPVFATSNSSKEMLEESFLPMVPIMLYCSNGVTNILQPMMPKTPVFGLSVIDGMNPGFRSSYFAYRNPRLKYAQEGGIVNNTLKPTITGDCDSEWRRLMELCWSPDAKKNRNAKNKCSAL</sequence>
<protein>
    <submittedName>
        <fullName evidence="1">Uncharacterized protein</fullName>
    </submittedName>
</protein>
<evidence type="ECO:0000313" key="2">
    <source>
        <dbReference type="Proteomes" id="UP000245207"/>
    </source>
</evidence>
<evidence type="ECO:0000313" key="1">
    <source>
        <dbReference type="EMBL" id="PWA81512.1"/>
    </source>
</evidence>
<name>A0A2U1P6Z2_ARTAN</name>
<keyword evidence="2" id="KW-1185">Reference proteome</keyword>
<accession>A0A2U1P6Z2</accession>
<dbReference type="EMBL" id="PKPP01001579">
    <property type="protein sequence ID" value="PWA81512.1"/>
    <property type="molecule type" value="Genomic_DNA"/>
</dbReference>
<dbReference type="STRING" id="35608.A0A2U1P6Z2"/>